<dbReference type="AlphaFoldDB" id="A0A397JPL6"/>
<name>A0A397JPL6_9GLOM</name>
<dbReference type="Proteomes" id="UP000266861">
    <property type="component" value="Unassembled WGS sequence"/>
</dbReference>
<sequence>MILNKADGVGIKVSNKKEIVFIEIAGGPEITSTIANHAKEDTEKLIKEAMFGLVSLLRGYLNKNAEDVTNICIYTVQVIGDQMTLNELRLNKKHSYIVSQIKSATIPFSFDEIGKFLESKLEDQINALKKLMVSNSTEGISTVRDWIWVPNSNTEWEMIIYMKTFNLFHFRIR</sequence>
<comment type="caution">
    <text evidence="1">The sequence shown here is derived from an EMBL/GenBank/DDBJ whole genome shotgun (WGS) entry which is preliminary data.</text>
</comment>
<evidence type="ECO:0000313" key="2">
    <source>
        <dbReference type="Proteomes" id="UP000266861"/>
    </source>
</evidence>
<keyword evidence="2" id="KW-1185">Reference proteome</keyword>
<proteinExistence type="predicted"/>
<organism evidence="1 2">
    <name type="scientific">Diversispora epigaea</name>
    <dbReference type="NCBI Taxonomy" id="1348612"/>
    <lineage>
        <taxon>Eukaryota</taxon>
        <taxon>Fungi</taxon>
        <taxon>Fungi incertae sedis</taxon>
        <taxon>Mucoromycota</taxon>
        <taxon>Glomeromycotina</taxon>
        <taxon>Glomeromycetes</taxon>
        <taxon>Diversisporales</taxon>
        <taxon>Diversisporaceae</taxon>
        <taxon>Diversispora</taxon>
    </lineage>
</organism>
<dbReference type="EMBL" id="PQFF01000001">
    <property type="protein sequence ID" value="RHZ90279.1"/>
    <property type="molecule type" value="Genomic_DNA"/>
</dbReference>
<evidence type="ECO:0000313" key="1">
    <source>
        <dbReference type="EMBL" id="RHZ90279.1"/>
    </source>
</evidence>
<reference evidence="1 2" key="1">
    <citation type="submission" date="2018-08" db="EMBL/GenBank/DDBJ databases">
        <title>Genome and evolution of the arbuscular mycorrhizal fungus Diversispora epigaea (formerly Glomus versiforme) and its bacterial endosymbionts.</title>
        <authorList>
            <person name="Sun X."/>
            <person name="Fei Z."/>
            <person name="Harrison M."/>
        </authorList>
    </citation>
    <scope>NUCLEOTIDE SEQUENCE [LARGE SCALE GENOMIC DNA]</scope>
    <source>
        <strain evidence="1 2">IT104</strain>
    </source>
</reference>
<protein>
    <submittedName>
        <fullName evidence="1">Uncharacterized protein</fullName>
    </submittedName>
</protein>
<dbReference type="OrthoDB" id="2407081at2759"/>
<gene>
    <name evidence="1" type="ORF">Glove_1g6</name>
</gene>
<accession>A0A397JPL6</accession>